<comment type="similarity">
    <text evidence="2">Belongs to the SusD family.</text>
</comment>
<evidence type="ECO:0000256" key="2">
    <source>
        <dbReference type="ARBA" id="ARBA00006275"/>
    </source>
</evidence>
<proteinExistence type="inferred from homology"/>
<keyword evidence="4" id="KW-0472">Membrane</keyword>
<feature type="domain" description="SusD-like N-terminal" evidence="7">
    <location>
        <begin position="68"/>
        <end position="191"/>
    </location>
</feature>
<evidence type="ECO:0000256" key="1">
    <source>
        <dbReference type="ARBA" id="ARBA00004442"/>
    </source>
</evidence>
<protein>
    <submittedName>
        <fullName evidence="8">Putative outer membrane starch-binding protein</fullName>
    </submittedName>
</protein>
<feature type="domain" description="RagB/SusD" evidence="6">
    <location>
        <begin position="313"/>
        <end position="584"/>
    </location>
</feature>
<evidence type="ECO:0000256" key="4">
    <source>
        <dbReference type="ARBA" id="ARBA00023136"/>
    </source>
</evidence>
<dbReference type="PROSITE" id="PS51257">
    <property type="entry name" value="PROKAR_LIPOPROTEIN"/>
    <property type="match status" value="1"/>
</dbReference>
<keyword evidence="5" id="KW-0998">Cell outer membrane</keyword>
<dbReference type="GO" id="GO:0009279">
    <property type="term" value="C:cell outer membrane"/>
    <property type="evidence" value="ECO:0007669"/>
    <property type="project" value="UniProtKB-SubCell"/>
</dbReference>
<dbReference type="RefSeq" id="WP_145671684.1">
    <property type="nucleotide sequence ID" value="NZ_VIWO01000006.1"/>
</dbReference>
<evidence type="ECO:0000256" key="5">
    <source>
        <dbReference type="ARBA" id="ARBA00023237"/>
    </source>
</evidence>
<comment type="subcellular location">
    <subcellularLocation>
        <location evidence="1">Cell outer membrane</location>
    </subcellularLocation>
</comment>
<name>A0A561PM73_9BACT</name>
<dbReference type="OrthoDB" id="5694214at2"/>
<evidence type="ECO:0000313" key="8">
    <source>
        <dbReference type="EMBL" id="TWF39217.1"/>
    </source>
</evidence>
<sequence length="586" mass="65837">MKKYIIILSAVAGLFSCQKQLDLPSDGRITMSEVFNDYDRVRGYLNSCYGYCPAPYMDRASYSDEAQDADDITPNSKYSNWYSGSVTAQTYAGISEDGSPWGSLYEGIRKCNYFLANIGASKTIASAEEKASWVAQAHVLRALYYLQLIKRYGGVPLFDKPLPVNYDFSKDTKASFSTVVTFILKDCDTALMVPATRNGFPWGIYDNQYGIMSRAVAYAIRSEAVTYAASPLWADGTYTWDNAKTITAEALSECLANDYQLFNETPDGSIAQNGYALYHFITSNDQRARDKETILQVGVPMLVWKYAGMPSTGGMEKAGPCPTQELVDRYEMANGEPPFLGYSDADRLQPIINPAAGYDPQKPYSGRDPRFYASVYYNGALRYLDLPTGKKVETFVNGTEGISVNNRKYTRTGYYLRKFNNFKSDQNNNADGAIRLFRLAELYLNFAEAAYQSVGPDVTVTDGNFSMSARDAVSAVRSRAGMPAFPAGLSKDAFETKYRNERSVELAFEEHRFFDVRRWKILDKTDKFVTGMRITKSGTDLIYTRFKFTGRGSSTDRFLMYPIDQSEVNKVFQLTGKNWQNPGWLD</sequence>
<dbReference type="EMBL" id="VIWO01000006">
    <property type="protein sequence ID" value="TWF39217.1"/>
    <property type="molecule type" value="Genomic_DNA"/>
</dbReference>
<reference evidence="8 9" key="1">
    <citation type="submission" date="2019-06" db="EMBL/GenBank/DDBJ databases">
        <title>Sorghum-associated microbial communities from plants grown in Nebraska, USA.</title>
        <authorList>
            <person name="Schachtman D."/>
        </authorList>
    </citation>
    <scope>NUCLEOTIDE SEQUENCE [LARGE SCALE GENOMIC DNA]</scope>
    <source>
        <strain evidence="8 9">1209</strain>
    </source>
</reference>
<dbReference type="InterPro" id="IPR012944">
    <property type="entry name" value="SusD_RagB_dom"/>
</dbReference>
<dbReference type="Proteomes" id="UP000320811">
    <property type="component" value="Unassembled WGS sequence"/>
</dbReference>
<dbReference type="SUPFAM" id="SSF48452">
    <property type="entry name" value="TPR-like"/>
    <property type="match status" value="1"/>
</dbReference>
<dbReference type="Gene3D" id="1.25.40.390">
    <property type="match status" value="1"/>
</dbReference>
<dbReference type="Pfam" id="PF14322">
    <property type="entry name" value="SusD-like_3"/>
    <property type="match status" value="1"/>
</dbReference>
<evidence type="ECO:0000259" key="7">
    <source>
        <dbReference type="Pfam" id="PF14322"/>
    </source>
</evidence>
<accession>A0A561PM73</accession>
<dbReference type="InterPro" id="IPR033985">
    <property type="entry name" value="SusD-like_N"/>
</dbReference>
<evidence type="ECO:0000259" key="6">
    <source>
        <dbReference type="Pfam" id="PF07980"/>
    </source>
</evidence>
<evidence type="ECO:0000256" key="3">
    <source>
        <dbReference type="ARBA" id="ARBA00022729"/>
    </source>
</evidence>
<dbReference type="InterPro" id="IPR011990">
    <property type="entry name" value="TPR-like_helical_dom_sf"/>
</dbReference>
<gene>
    <name evidence="8" type="ORF">FHW36_106449</name>
</gene>
<dbReference type="Pfam" id="PF07980">
    <property type="entry name" value="SusD_RagB"/>
    <property type="match status" value="1"/>
</dbReference>
<comment type="caution">
    <text evidence="8">The sequence shown here is derived from an EMBL/GenBank/DDBJ whole genome shotgun (WGS) entry which is preliminary data.</text>
</comment>
<evidence type="ECO:0000313" key="9">
    <source>
        <dbReference type="Proteomes" id="UP000320811"/>
    </source>
</evidence>
<organism evidence="8 9">
    <name type="scientific">Chitinophaga polysaccharea</name>
    <dbReference type="NCBI Taxonomy" id="1293035"/>
    <lineage>
        <taxon>Bacteria</taxon>
        <taxon>Pseudomonadati</taxon>
        <taxon>Bacteroidota</taxon>
        <taxon>Chitinophagia</taxon>
        <taxon>Chitinophagales</taxon>
        <taxon>Chitinophagaceae</taxon>
        <taxon>Chitinophaga</taxon>
    </lineage>
</organism>
<keyword evidence="9" id="KW-1185">Reference proteome</keyword>
<dbReference type="AlphaFoldDB" id="A0A561PM73"/>
<keyword evidence="3" id="KW-0732">Signal</keyword>